<dbReference type="Proteomes" id="UP000828048">
    <property type="component" value="Chromosome 10"/>
</dbReference>
<accession>A0ACB7XLU5</accession>
<dbReference type="EMBL" id="CM037160">
    <property type="protein sequence ID" value="KAH7841737.1"/>
    <property type="molecule type" value="Genomic_DNA"/>
</dbReference>
<reference evidence="1 2" key="1">
    <citation type="journal article" date="2021" name="Hortic Res">
        <title>High-quality reference genome and annotation aids understanding of berry development for evergreen blueberry (Vaccinium darrowii).</title>
        <authorList>
            <person name="Yu J."/>
            <person name="Hulse-Kemp A.M."/>
            <person name="Babiker E."/>
            <person name="Staton M."/>
        </authorList>
    </citation>
    <scope>NUCLEOTIDE SEQUENCE [LARGE SCALE GENOMIC DNA]</scope>
    <source>
        <strain evidence="2">cv. NJ 8807/NJ 8810</strain>
        <tissue evidence="1">Young leaf</tissue>
    </source>
</reference>
<proteinExistence type="predicted"/>
<protein>
    <submittedName>
        <fullName evidence="1">Uncharacterized protein</fullName>
    </submittedName>
</protein>
<keyword evidence="2" id="KW-1185">Reference proteome</keyword>
<organism evidence="1 2">
    <name type="scientific">Vaccinium darrowii</name>
    <dbReference type="NCBI Taxonomy" id="229202"/>
    <lineage>
        <taxon>Eukaryota</taxon>
        <taxon>Viridiplantae</taxon>
        <taxon>Streptophyta</taxon>
        <taxon>Embryophyta</taxon>
        <taxon>Tracheophyta</taxon>
        <taxon>Spermatophyta</taxon>
        <taxon>Magnoliopsida</taxon>
        <taxon>eudicotyledons</taxon>
        <taxon>Gunneridae</taxon>
        <taxon>Pentapetalae</taxon>
        <taxon>asterids</taxon>
        <taxon>Ericales</taxon>
        <taxon>Ericaceae</taxon>
        <taxon>Vaccinioideae</taxon>
        <taxon>Vaccinieae</taxon>
        <taxon>Vaccinium</taxon>
    </lineage>
</organism>
<evidence type="ECO:0000313" key="1">
    <source>
        <dbReference type="EMBL" id="KAH7841737.1"/>
    </source>
</evidence>
<name>A0ACB7XLU5_9ERIC</name>
<evidence type="ECO:0000313" key="2">
    <source>
        <dbReference type="Proteomes" id="UP000828048"/>
    </source>
</evidence>
<gene>
    <name evidence="1" type="ORF">Vadar_033633</name>
</gene>
<sequence length="220" mass="24833">MKPEMVPYESVPEKEDISPSQSQIAADCIIQRNQKADSHLTSFTLSDDRKRISGMEAEHQAKAPVKDANVLAKNVSEDANRISEIQRRSIPDGFKSVVLDDMQKNGSPTLLKTDQVEQHISLGTNVPPTLKYTTSERWIMEQQKRKFEIEQNWALKQKKTDQRIAACSEKLKMNILTASYGKDQGKVKFTALEDFKQGKKAKGLSMAGFGNWRSHISHLS</sequence>
<comment type="caution">
    <text evidence="1">The sequence shown here is derived from an EMBL/GenBank/DDBJ whole genome shotgun (WGS) entry which is preliminary data.</text>
</comment>